<keyword evidence="4 7" id="KW-1133">Transmembrane helix</keyword>
<feature type="transmembrane region" description="Helical" evidence="7">
    <location>
        <begin position="326"/>
        <end position="351"/>
    </location>
</feature>
<dbReference type="EMBL" id="UINC01000868">
    <property type="protein sequence ID" value="SUZ62412.1"/>
    <property type="molecule type" value="Genomic_DNA"/>
</dbReference>
<feature type="transmembrane region" description="Helical" evidence="7">
    <location>
        <begin position="21"/>
        <end position="42"/>
    </location>
</feature>
<keyword evidence="3 7" id="KW-0812">Transmembrane</keyword>
<feature type="domain" description="MacB-like periplasmic core" evidence="9">
    <location>
        <begin position="21"/>
        <end position="244"/>
    </location>
</feature>
<dbReference type="InterPro" id="IPR025857">
    <property type="entry name" value="MacB_PCD"/>
</dbReference>
<evidence type="ECO:0000256" key="3">
    <source>
        <dbReference type="ARBA" id="ARBA00022692"/>
    </source>
</evidence>
<protein>
    <recommendedName>
        <fullName evidence="11">ABC3 transporter permease protein domain-containing protein</fullName>
    </recommendedName>
</protein>
<evidence type="ECO:0000256" key="4">
    <source>
        <dbReference type="ARBA" id="ARBA00022989"/>
    </source>
</evidence>
<dbReference type="PANTHER" id="PTHR30572:SF4">
    <property type="entry name" value="ABC TRANSPORTER PERMEASE YTRF"/>
    <property type="match status" value="1"/>
</dbReference>
<evidence type="ECO:0000256" key="7">
    <source>
        <dbReference type="SAM" id="Phobius"/>
    </source>
</evidence>
<sequence>VSLLESIRIALNAIRGNALRSALTILMIVIGVGCVIIGAAFGSGTQAAVQEQMSTLGANVLSIWPGQSFGRGGVASSNRVSLTIDDYDALRRDSQFLSAVVPELRSGRQVKFGNKNIYGTVTGTTPNYMAVNNRELTHGRMITQSDLASRRRVAVLGYSIPTSLEFAPTSLLGRDISIGRIIFKVVGVFAEVGSSMGGPSVDDAIYIPLTTARFRVFGSDRLGSLSAEVKENIGVDMAMVDIERVLRREHKIRPGDPNDFTIMNRGVFSEMMQSITSTLSTYVIGILAISLLIGAIGILSIMLVSVTERTREIGVRKALGATRGNILTQFIVEAITLGALGGLFGIVLGWLGSEAISSQFDMPLIVEMQTVLIAVAVAVSVGFLAGVWPAYLASKLDPIEALRHD</sequence>
<evidence type="ECO:0000256" key="6">
    <source>
        <dbReference type="ARBA" id="ARBA00038076"/>
    </source>
</evidence>
<keyword evidence="5 7" id="KW-0472">Membrane</keyword>
<organism evidence="10">
    <name type="scientific">marine metagenome</name>
    <dbReference type="NCBI Taxonomy" id="408172"/>
    <lineage>
        <taxon>unclassified sequences</taxon>
        <taxon>metagenomes</taxon>
        <taxon>ecological metagenomes</taxon>
    </lineage>
</organism>
<name>A0A381P667_9ZZZZ</name>
<dbReference type="GO" id="GO:0005886">
    <property type="term" value="C:plasma membrane"/>
    <property type="evidence" value="ECO:0007669"/>
    <property type="project" value="UniProtKB-SubCell"/>
</dbReference>
<dbReference type="InterPro" id="IPR003838">
    <property type="entry name" value="ABC3_permease_C"/>
</dbReference>
<evidence type="ECO:0000256" key="2">
    <source>
        <dbReference type="ARBA" id="ARBA00022475"/>
    </source>
</evidence>
<evidence type="ECO:0008006" key="11">
    <source>
        <dbReference type="Google" id="ProtNLM"/>
    </source>
</evidence>
<dbReference type="PANTHER" id="PTHR30572">
    <property type="entry name" value="MEMBRANE COMPONENT OF TRANSPORTER-RELATED"/>
    <property type="match status" value="1"/>
</dbReference>
<reference evidence="10" key="1">
    <citation type="submission" date="2018-05" db="EMBL/GenBank/DDBJ databases">
        <authorList>
            <person name="Lanie J.A."/>
            <person name="Ng W.-L."/>
            <person name="Kazmierczak K.M."/>
            <person name="Andrzejewski T.M."/>
            <person name="Davidsen T.M."/>
            <person name="Wayne K.J."/>
            <person name="Tettelin H."/>
            <person name="Glass J.I."/>
            <person name="Rusch D."/>
            <person name="Podicherti R."/>
            <person name="Tsui H.-C.T."/>
            <person name="Winkler M.E."/>
        </authorList>
    </citation>
    <scope>NUCLEOTIDE SEQUENCE</scope>
</reference>
<evidence type="ECO:0000259" key="8">
    <source>
        <dbReference type="Pfam" id="PF02687"/>
    </source>
</evidence>
<feature type="transmembrane region" description="Helical" evidence="7">
    <location>
        <begin position="282"/>
        <end position="306"/>
    </location>
</feature>
<dbReference type="Pfam" id="PF12704">
    <property type="entry name" value="MacB_PCD"/>
    <property type="match status" value="1"/>
</dbReference>
<evidence type="ECO:0000256" key="5">
    <source>
        <dbReference type="ARBA" id="ARBA00023136"/>
    </source>
</evidence>
<feature type="domain" description="ABC3 transporter permease C-terminal" evidence="8">
    <location>
        <begin position="286"/>
        <end position="398"/>
    </location>
</feature>
<evidence type="ECO:0000313" key="10">
    <source>
        <dbReference type="EMBL" id="SUZ62412.1"/>
    </source>
</evidence>
<dbReference type="GO" id="GO:0022857">
    <property type="term" value="F:transmembrane transporter activity"/>
    <property type="evidence" value="ECO:0007669"/>
    <property type="project" value="TreeGrafter"/>
</dbReference>
<dbReference type="Pfam" id="PF02687">
    <property type="entry name" value="FtsX"/>
    <property type="match status" value="1"/>
</dbReference>
<comment type="subcellular location">
    <subcellularLocation>
        <location evidence="1">Cell membrane</location>
        <topology evidence="1">Multi-pass membrane protein</topology>
    </subcellularLocation>
</comment>
<dbReference type="InterPro" id="IPR050250">
    <property type="entry name" value="Macrolide_Exporter_MacB"/>
</dbReference>
<feature type="non-terminal residue" evidence="10">
    <location>
        <position position="1"/>
    </location>
</feature>
<dbReference type="AlphaFoldDB" id="A0A381P667"/>
<accession>A0A381P667</accession>
<feature type="transmembrane region" description="Helical" evidence="7">
    <location>
        <begin position="371"/>
        <end position="393"/>
    </location>
</feature>
<evidence type="ECO:0000256" key="1">
    <source>
        <dbReference type="ARBA" id="ARBA00004651"/>
    </source>
</evidence>
<keyword evidence="2" id="KW-1003">Cell membrane</keyword>
<evidence type="ECO:0000259" key="9">
    <source>
        <dbReference type="Pfam" id="PF12704"/>
    </source>
</evidence>
<proteinExistence type="inferred from homology"/>
<comment type="similarity">
    <text evidence="6">Belongs to the ABC-4 integral membrane protein family.</text>
</comment>
<gene>
    <name evidence="10" type="ORF">METZ01_LOCUS15266</name>
</gene>